<feature type="region of interest" description="Disordered" evidence="1">
    <location>
        <begin position="11"/>
        <end position="32"/>
    </location>
</feature>
<comment type="caution">
    <text evidence="2">The sequence shown here is derived from an EMBL/GenBank/DDBJ whole genome shotgun (WGS) entry which is preliminary data.</text>
</comment>
<evidence type="ECO:0000313" key="2">
    <source>
        <dbReference type="EMBL" id="MBO2464015.1"/>
    </source>
</evidence>
<gene>
    <name evidence="2" type="ORF">J4709_41245</name>
</gene>
<dbReference type="EMBL" id="JAGEPF010000032">
    <property type="protein sequence ID" value="MBO2464015.1"/>
    <property type="molecule type" value="Genomic_DNA"/>
</dbReference>
<proteinExistence type="predicted"/>
<dbReference type="RefSeq" id="WP_208250196.1">
    <property type="nucleotide sequence ID" value="NZ_JAGEPF010000032.1"/>
</dbReference>
<evidence type="ECO:0000256" key="1">
    <source>
        <dbReference type="SAM" id="MobiDB-lite"/>
    </source>
</evidence>
<name>A0ABS3S4U9_9ACTN</name>
<organism evidence="2 3">
    <name type="scientific">Actinomadura violacea</name>
    <dbReference type="NCBI Taxonomy" id="2819934"/>
    <lineage>
        <taxon>Bacteria</taxon>
        <taxon>Bacillati</taxon>
        <taxon>Actinomycetota</taxon>
        <taxon>Actinomycetes</taxon>
        <taxon>Streptosporangiales</taxon>
        <taxon>Thermomonosporaceae</taxon>
        <taxon>Actinomadura</taxon>
    </lineage>
</organism>
<reference evidence="2 3" key="1">
    <citation type="submission" date="2021-03" db="EMBL/GenBank/DDBJ databases">
        <title>Actinomadura violae sp. nov., isolated from lichen in Thailand.</title>
        <authorList>
            <person name="Kanchanasin P."/>
            <person name="Saeng-In P."/>
            <person name="Phongsopitanun W."/>
            <person name="Yuki M."/>
            <person name="Kudo T."/>
            <person name="Ohkuma M."/>
            <person name="Tanasupawat S."/>
        </authorList>
    </citation>
    <scope>NUCLEOTIDE SEQUENCE [LARGE SCALE GENOMIC DNA]</scope>
    <source>
        <strain evidence="2 3">LCR2-06</strain>
    </source>
</reference>
<accession>A0ABS3S4U9</accession>
<sequence length="163" mass="17309">MDTWAATVRLNITGPASQTDPQPPLPEGMTLEQHDPQHDRAKVNVTVQAPDLASAVNAAVEAVTDAVSAWPGTATVIGAEVLRADEAARLAAHPEPLELVDDTGAAKLLGVTRQRVVALAATPSLNFPRPVAPLTRGHVYTVSSIKAFDSRWTRTTGRPPKNR</sequence>
<dbReference type="Proteomes" id="UP000680206">
    <property type="component" value="Unassembled WGS sequence"/>
</dbReference>
<protein>
    <submittedName>
        <fullName evidence="2">Uncharacterized protein</fullName>
    </submittedName>
</protein>
<evidence type="ECO:0000313" key="3">
    <source>
        <dbReference type="Proteomes" id="UP000680206"/>
    </source>
</evidence>
<keyword evidence="3" id="KW-1185">Reference proteome</keyword>